<evidence type="ECO:0000313" key="1">
    <source>
        <dbReference type="Proteomes" id="UP000000437"/>
    </source>
</evidence>
<dbReference type="RefSeq" id="XP_073782890.1">
    <property type="nucleotide sequence ID" value="XM_073926789.1"/>
</dbReference>
<gene>
    <name evidence="2" type="primary">LOC141378345</name>
</gene>
<protein>
    <submittedName>
        <fullName evidence="2">C-C chemokine receptor type 5-like</fullName>
    </submittedName>
</protein>
<proteinExistence type="predicted"/>
<name>A0AC58HLN0_DANRE</name>
<keyword evidence="1" id="KW-1185">Reference proteome</keyword>
<accession>A0AC58HLN0</accession>
<sequence length="460" mass="52950">MKTATETSPATQAVLQQEVSNLLDHNIIEESQSPWSAPVVLVRKKDGTHRFCVDYRRLNDVTIKDSHPLPRVDDTLDRLSGARVFSTIDLTAGYWQIPLNPSDKEKTAFSYTTKTDYSDYYNGEGDFEQPCNNSQTKAFSEVFLPILYSIVFIIGFIGNGLVVWVLVRYRHKSNMTDVCLFNLALADLLFLVSLPFWAHNAMDEWIFGRFMCHTITGLFMIGLYASIFFMVLMTLDRYAIIVHAHSVFSRNRSTKMGLALASLVWMLSLLVSLPNIIFAKDKNETNSKISCGSDFPKDSFWMPLNYLKMNLLSLVFPLIIMIFCYSRIIPTLLSMKLQKKHKVVRLILAVVAVYFLFWTPYNIVMFLMFLQRMEYMLTCEWHNGLSLAMQWVETIALSHCCLNPIIYAFARKKFRGAVIKVLNDQFPMCFKQCASFTHQLSERRSSMFSRSSEIFSTQNA</sequence>
<dbReference type="Proteomes" id="UP000000437">
    <property type="component" value="Chromosome 16"/>
</dbReference>
<evidence type="ECO:0000313" key="2">
    <source>
        <dbReference type="RefSeq" id="XP_073782890.1"/>
    </source>
</evidence>
<organism evidence="1 2">
    <name type="scientific">Danio rerio</name>
    <name type="common">Zebrafish</name>
    <name type="synonym">Brachydanio rerio</name>
    <dbReference type="NCBI Taxonomy" id="7955"/>
    <lineage>
        <taxon>Eukaryota</taxon>
        <taxon>Metazoa</taxon>
        <taxon>Chordata</taxon>
        <taxon>Craniata</taxon>
        <taxon>Vertebrata</taxon>
        <taxon>Euteleostomi</taxon>
        <taxon>Actinopterygii</taxon>
        <taxon>Neopterygii</taxon>
        <taxon>Teleostei</taxon>
        <taxon>Ostariophysi</taxon>
        <taxon>Cypriniformes</taxon>
        <taxon>Danionidae</taxon>
        <taxon>Danioninae</taxon>
        <taxon>Danio</taxon>
    </lineage>
</organism>
<reference evidence="2" key="1">
    <citation type="submission" date="2025-08" db="UniProtKB">
        <authorList>
            <consortium name="RefSeq"/>
        </authorList>
    </citation>
    <scope>IDENTIFICATION</scope>
    <source>
        <strain evidence="2">Tuebingen</strain>
        <tissue evidence="2">Fibroblasts and whole tissue</tissue>
    </source>
</reference>